<evidence type="ECO:0000256" key="2">
    <source>
        <dbReference type="SAM" id="Phobius"/>
    </source>
</evidence>
<evidence type="ECO:0000256" key="1">
    <source>
        <dbReference type="ARBA" id="ARBA00008668"/>
    </source>
</evidence>
<keyword evidence="2" id="KW-0472">Membrane</keyword>
<dbReference type="AlphaFoldDB" id="A0A0A9CV42"/>
<dbReference type="Pfam" id="PF00657">
    <property type="entry name" value="Lipase_GDSL"/>
    <property type="match status" value="1"/>
</dbReference>
<reference evidence="3" key="2">
    <citation type="journal article" date="2015" name="Data Brief">
        <title>Shoot transcriptome of the giant reed, Arundo donax.</title>
        <authorList>
            <person name="Barrero R.A."/>
            <person name="Guerrero F.D."/>
            <person name="Moolhuijzen P."/>
            <person name="Goolsby J.A."/>
            <person name="Tidwell J."/>
            <person name="Bellgard S.E."/>
            <person name="Bellgard M.I."/>
        </authorList>
    </citation>
    <scope>NUCLEOTIDE SEQUENCE</scope>
    <source>
        <tissue evidence="3">Shoot tissue taken approximately 20 cm above the soil surface</tissue>
    </source>
</reference>
<dbReference type="InterPro" id="IPR045136">
    <property type="entry name" value="Iah1-like"/>
</dbReference>
<dbReference type="InterPro" id="IPR001087">
    <property type="entry name" value="GDSL"/>
</dbReference>
<name>A0A0A9CV42_ARUDO</name>
<evidence type="ECO:0000313" key="3">
    <source>
        <dbReference type="EMBL" id="JAD77250.1"/>
    </source>
</evidence>
<dbReference type="InterPro" id="IPR036514">
    <property type="entry name" value="SGNH_hydro_sf"/>
</dbReference>
<sequence length="88" mass="10337">MSPCSDQYVSFATRFTIYIMWTISILMIVPHRSLYGENARKLPKRTNEMAGVYAGQCIELASEMHIPCINIWSKMQEIEGWQKLYLRF</sequence>
<dbReference type="GO" id="GO:0016788">
    <property type="term" value="F:hydrolase activity, acting on ester bonds"/>
    <property type="evidence" value="ECO:0007669"/>
    <property type="project" value="InterPro"/>
</dbReference>
<accession>A0A0A9CV42</accession>
<comment type="similarity">
    <text evidence="1">Belongs to the 'GDSL' lipolytic enzyme family.</text>
</comment>
<dbReference type="EMBL" id="GBRH01220645">
    <property type="protein sequence ID" value="JAD77250.1"/>
    <property type="molecule type" value="Transcribed_RNA"/>
</dbReference>
<keyword evidence="2" id="KW-0812">Transmembrane</keyword>
<dbReference type="PANTHER" id="PTHR14209">
    <property type="entry name" value="ISOAMYL ACETATE-HYDROLYZING ESTERASE 1"/>
    <property type="match status" value="1"/>
</dbReference>
<dbReference type="SUPFAM" id="SSF52266">
    <property type="entry name" value="SGNH hydrolase"/>
    <property type="match status" value="1"/>
</dbReference>
<dbReference type="PANTHER" id="PTHR14209:SF36">
    <property type="entry name" value="GDSL-LIKE LIPASE_ACYLHYDROLASE FAMILY PROTEIN, EXPRESSED"/>
    <property type="match status" value="1"/>
</dbReference>
<keyword evidence="2" id="KW-1133">Transmembrane helix</keyword>
<reference evidence="3" key="1">
    <citation type="submission" date="2014-09" db="EMBL/GenBank/DDBJ databases">
        <authorList>
            <person name="Magalhaes I.L.F."/>
            <person name="Oliveira U."/>
            <person name="Santos F.R."/>
            <person name="Vidigal T.H.D.A."/>
            <person name="Brescovit A.D."/>
            <person name="Santos A.J."/>
        </authorList>
    </citation>
    <scope>NUCLEOTIDE SEQUENCE</scope>
    <source>
        <tissue evidence="3">Shoot tissue taken approximately 20 cm above the soil surface</tissue>
    </source>
</reference>
<protein>
    <submittedName>
        <fullName evidence="3">Uncharacterized protein</fullName>
    </submittedName>
</protein>
<organism evidence="3">
    <name type="scientific">Arundo donax</name>
    <name type="common">Giant reed</name>
    <name type="synonym">Donax arundinaceus</name>
    <dbReference type="NCBI Taxonomy" id="35708"/>
    <lineage>
        <taxon>Eukaryota</taxon>
        <taxon>Viridiplantae</taxon>
        <taxon>Streptophyta</taxon>
        <taxon>Embryophyta</taxon>
        <taxon>Tracheophyta</taxon>
        <taxon>Spermatophyta</taxon>
        <taxon>Magnoliopsida</taxon>
        <taxon>Liliopsida</taxon>
        <taxon>Poales</taxon>
        <taxon>Poaceae</taxon>
        <taxon>PACMAD clade</taxon>
        <taxon>Arundinoideae</taxon>
        <taxon>Arundineae</taxon>
        <taxon>Arundo</taxon>
    </lineage>
</organism>
<feature type="transmembrane region" description="Helical" evidence="2">
    <location>
        <begin position="15"/>
        <end position="35"/>
    </location>
</feature>
<proteinExistence type="inferred from homology"/>
<dbReference type="Gene3D" id="3.40.50.1110">
    <property type="entry name" value="SGNH hydrolase"/>
    <property type="match status" value="1"/>
</dbReference>